<evidence type="ECO:0000256" key="5">
    <source>
        <dbReference type="ARBA" id="ARBA00023242"/>
    </source>
</evidence>
<reference evidence="8" key="2">
    <citation type="submission" date="2006-06" db="EMBL/GenBank/DDBJ databases">
        <authorList>
            <person name="Buell R."/>
            <person name="Wing R.A."/>
            <person name="McCombie W.A."/>
            <person name="Ouyang S."/>
        </authorList>
    </citation>
    <scope>NUCLEOTIDE SEQUENCE</scope>
</reference>
<protein>
    <submittedName>
        <fullName evidence="8">Retrotransposon protein, putative, Ty3-gypsy subclass</fullName>
    </submittedName>
</protein>
<accession>Q10R08</accession>
<evidence type="ECO:0000256" key="4">
    <source>
        <dbReference type="ARBA" id="ARBA00023163"/>
    </source>
</evidence>
<dbReference type="InterPro" id="IPR016656">
    <property type="entry name" value="TFIIE-bsu"/>
</dbReference>
<reference evidence="8" key="1">
    <citation type="journal article" date="2005" name="Genome Res.">
        <title>Sequence, annotation, and analysis of synteny between rice chromosome 3 and diverged grass species.</title>
        <authorList>
            <consortium name="Rice Chromosome 3 Sequencing Consortium"/>
            <person name="Buell C.R."/>
            <person name="Yuan Q."/>
            <person name="Ouyang S."/>
            <person name="Liu J."/>
            <person name="Zhu W."/>
            <person name="Wang A."/>
            <person name="Maiti R."/>
            <person name="Haas B."/>
            <person name="Wortman J."/>
            <person name="Pertea M."/>
            <person name="Jones K.M."/>
            <person name="Kim M."/>
            <person name="Overton L."/>
            <person name="Tsitrin T."/>
            <person name="Fadrosh D."/>
            <person name="Bera J."/>
            <person name="Weaver B."/>
            <person name="Jin S."/>
            <person name="Johri S."/>
            <person name="Reardon M."/>
            <person name="Webb K."/>
            <person name="Hill J."/>
            <person name="Moffat K."/>
            <person name="Tallon L."/>
            <person name="Van Aken S."/>
            <person name="Lewis M."/>
            <person name="Utterback T."/>
            <person name="Feldblyum T."/>
            <person name="Zismann V."/>
            <person name="Iobst S."/>
            <person name="Hsiao J."/>
            <person name="de Vazeille A.R."/>
            <person name="Salzberg S.L."/>
            <person name="White O."/>
            <person name="Fraser C."/>
            <person name="Yu Y."/>
            <person name="Kim H."/>
            <person name="Rambo T."/>
            <person name="Currie J."/>
            <person name="Collura K."/>
            <person name="Kernodle-Thompson S."/>
            <person name="Wei F."/>
            <person name="Kudrna K."/>
            <person name="Ammiraju J.S."/>
            <person name="Luo M."/>
            <person name="Goicoechea J.L."/>
            <person name="Wing R.A."/>
            <person name="Henry D."/>
            <person name="Oates R."/>
            <person name="Palmer M."/>
            <person name="Pries G."/>
            <person name="Saski C."/>
            <person name="Simmons J."/>
            <person name="Soderlund C."/>
            <person name="Nelson W."/>
            <person name="de la Bastide M."/>
            <person name="Spiegel L."/>
            <person name="Nascimento L."/>
            <person name="Huang E."/>
            <person name="Preston R."/>
            <person name="Zutavern T."/>
            <person name="Palmer L."/>
            <person name="O'Shaughnessy A."/>
            <person name="Dike S."/>
            <person name="McCombie W.R."/>
            <person name="Minx P."/>
            <person name="Cordum H."/>
            <person name="Wilson R."/>
            <person name="Jin W."/>
            <person name="Lee H.R."/>
            <person name="Jiang J."/>
            <person name="Jackson S."/>
        </authorList>
    </citation>
    <scope>NUCLEOTIDE SEQUENCE [LARGE SCALE GENOMIC DNA]</scope>
</reference>
<proteinExistence type="predicted"/>
<dbReference type="GO" id="GO:0003677">
    <property type="term" value="F:DNA binding"/>
    <property type="evidence" value="ECO:0007669"/>
    <property type="project" value="UniProtKB-KW"/>
</dbReference>
<evidence type="ECO:0000256" key="3">
    <source>
        <dbReference type="ARBA" id="ARBA00023125"/>
    </source>
</evidence>
<evidence type="ECO:0000259" key="7">
    <source>
        <dbReference type="PROSITE" id="PS51351"/>
    </source>
</evidence>
<comment type="subcellular location">
    <subcellularLocation>
        <location evidence="1">Nucleus</location>
    </subcellularLocation>
</comment>
<dbReference type="PROSITE" id="PS51351">
    <property type="entry name" value="TFIIE_BETA_C"/>
    <property type="match status" value="1"/>
</dbReference>
<dbReference type="PANTHER" id="PTHR12716:SF8">
    <property type="entry name" value="TRANSCRIPTION INITIATION FACTOR IIE SUBUNIT BETA"/>
    <property type="match status" value="1"/>
</dbReference>
<sequence>MGDFALLPRWLWRMIHHPSSVVDLLIDSVKHKFDYNVPWNSECGFIKDTYFAPNMALHERLNKFRQQQERCQTTLSSIAANQASTPRSNITRWVQPTNGPSTPAKPPQRKFSDDTERLQRINSVRKSPAAAQIKIVIELLEKTRQALTADQINEATYVHIHGNKEVFDRLKNNPKVHFVGNLFSYKSKYGVNGKDKLLSLIRKFPDGLAVAEIKDAYLAVLEDLKALKASGVVCLVASTTKSDEGVVYPEIDPMSKIKFDDDLKELARSILLPRDMLDIEKELQKNGQPTRTNAAKRRADAQILLYPPKPNKSKKKPQIAPAAHLWGGKQTWQTGEERAVTEGGFFCRKTLAALWWGGKGPECLSECFSNDTVETVRLVRSDLLTSAEGVHFTHTTLLTWVTQPVGINHVGRPPSFHDKAFRKPTQVYHMPTRGVPDQQQVRSQTILCQEAQGSSPTPPRRIHMSLGIKAPLIS</sequence>
<dbReference type="PANTHER" id="PTHR12716">
    <property type="entry name" value="TRANSCRIPTION INITIATION FACTOR IIE, BETA SUBUNIT"/>
    <property type="match status" value="1"/>
</dbReference>
<organism evidence="8">
    <name type="scientific">Oryza sativa subsp. japonica</name>
    <name type="common">Rice</name>
    <dbReference type="NCBI Taxonomy" id="39947"/>
    <lineage>
        <taxon>Eukaryota</taxon>
        <taxon>Viridiplantae</taxon>
        <taxon>Streptophyta</taxon>
        <taxon>Embryophyta</taxon>
        <taxon>Tracheophyta</taxon>
        <taxon>Spermatophyta</taxon>
        <taxon>Magnoliopsida</taxon>
        <taxon>Liliopsida</taxon>
        <taxon>Poales</taxon>
        <taxon>Poaceae</taxon>
        <taxon>BOP clade</taxon>
        <taxon>Oryzoideae</taxon>
        <taxon>Oryzeae</taxon>
        <taxon>Oryzinae</taxon>
        <taxon>Oryza</taxon>
        <taxon>Oryza sativa</taxon>
    </lineage>
</organism>
<name>Q10R08_ORYSJ</name>
<dbReference type="AlphaFoldDB" id="Q10R08"/>
<evidence type="ECO:0000313" key="8">
    <source>
        <dbReference type="EMBL" id="ABF94261.1"/>
    </source>
</evidence>
<dbReference type="InterPro" id="IPR003166">
    <property type="entry name" value="TFIIE_bsu_DNA-bd"/>
</dbReference>
<evidence type="ECO:0000256" key="1">
    <source>
        <dbReference type="ARBA" id="ARBA00004123"/>
    </source>
</evidence>
<keyword evidence="3" id="KW-0238">DNA-binding</keyword>
<keyword evidence="2" id="KW-0805">Transcription regulation</keyword>
<keyword evidence="4" id="KW-0804">Transcription</keyword>
<keyword evidence="5" id="KW-0539">Nucleus</keyword>
<gene>
    <name evidence="8" type="ordered locus">LOC_Os03g07930</name>
</gene>
<dbReference type="InterPro" id="IPR040501">
    <property type="entry name" value="TFA2_Winged_2"/>
</dbReference>
<dbReference type="Pfam" id="PF18121">
    <property type="entry name" value="TFA2_Winged_2"/>
    <property type="match status" value="1"/>
</dbReference>
<evidence type="ECO:0000256" key="2">
    <source>
        <dbReference type="ARBA" id="ARBA00023015"/>
    </source>
</evidence>
<dbReference type="EMBL" id="DP000009">
    <property type="protein sequence ID" value="ABF94261.1"/>
    <property type="molecule type" value="Genomic_DNA"/>
</dbReference>
<comment type="function">
    <text evidence="6">Recruits TFIIH to the initiation complex and stimulates the RNA polymerase II C-terminal domain kinase and DNA-dependent ATPase activities of TFIIH. Both TFIIH and TFIIE are required for promoter clearance by RNA polymerase.</text>
</comment>
<dbReference type="GO" id="GO:0005673">
    <property type="term" value="C:transcription factor TFIIE complex"/>
    <property type="evidence" value="ECO:0007669"/>
    <property type="project" value="InterPro"/>
</dbReference>
<evidence type="ECO:0000256" key="6">
    <source>
        <dbReference type="ARBA" id="ARBA00025581"/>
    </source>
</evidence>
<dbReference type="GO" id="GO:0006367">
    <property type="term" value="P:transcription initiation at RNA polymerase II promoter"/>
    <property type="evidence" value="ECO:0007669"/>
    <property type="project" value="InterPro"/>
</dbReference>
<feature type="domain" description="TFIIE beta" evidence="7">
    <location>
        <begin position="117"/>
        <end position="192"/>
    </location>
</feature>